<accession>A0A4D6N8I6</accession>
<dbReference type="EMBL" id="CP039354">
    <property type="protein sequence ID" value="QCE10076.1"/>
    <property type="molecule type" value="Genomic_DNA"/>
</dbReference>
<proteinExistence type="predicted"/>
<dbReference type="AlphaFoldDB" id="A0A4D6N8I6"/>
<keyword evidence="2" id="KW-1185">Reference proteome</keyword>
<name>A0A4D6N8I6_VIGUN</name>
<sequence length="132" mass="14743">MLAQASSGSLKRESASLVGFPNDMCKSLEPLGETFRVALQWSEHNSMTPVSGCSWWCPICMVWYPPKVQASAESDQTICIRMSRVRDCGVLLFGVGVLKTSSFQATRPRLDETCRDKPRLALELSLKRRAFV</sequence>
<evidence type="ECO:0000313" key="2">
    <source>
        <dbReference type="Proteomes" id="UP000501690"/>
    </source>
</evidence>
<evidence type="ECO:0000313" key="1">
    <source>
        <dbReference type="EMBL" id="QCE10076.1"/>
    </source>
</evidence>
<organism evidence="1 2">
    <name type="scientific">Vigna unguiculata</name>
    <name type="common">Cowpea</name>
    <dbReference type="NCBI Taxonomy" id="3917"/>
    <lineage>
        <taxon>Eukaryota</taxon>
        <taxon>Viridiplantae</taxon>
        <taxon>Streptophyta</taxon>
        <taxon>Embryophyta</taxon>
        <taxon>Tracheophyta</taxon>
        <taxon>Spermatophyta</taxon>
        <taxon>Magnoliopsida</taxon>
        <taxon>eudicotyledons</taxon>
        <taxon>Gunneridae</taxon>
        <taxon>Pentapetalae</taxon>
        <taxon>rosids</taxon>
        <taxon>fabids</taxon>
        <taxon>Fabales</taxon>
        <taxon>Fabaceae</taxon>
        <taxon>Papilionoideae</taxon>
        <taxon>50 kb inversion clade</taxon>
        <taxon>NPAAA clade</taxon>
        <taxon>indigoferoid/millettioid clade</taxon>
        <taxon>Phaseoleae</taxon>
        <taxon>Vigna</taxon>
    </lineage>
</organism>
<dbReference type="Proteomes" id="UP000501690">
    <property type="component" value="Linkage Group LG10"/>
</dbReference>
<reference evidence="1 2" key="1">
    <citation type="submission" date="2019-04" db="EMBL/GenBank/DDBJ databases">
        <title>An improved genome assembly and genetic linkage map for asparagus bean, Vigna unguiculata ssp. sesquipedialis.</title>
        <authorList>
            <person name="Xia Q."/>
            <person name="Zhang R."/>
            <person name="Dong Y."/>
        </authorList>
    </citation>
    <scope>NUCLEOTIDE SEQUENCE [LARGE SCALE GENOMIC DNA]</scope>
    <source>
        <tissue evidence="1">Leaf</tissue>
    </source>
</reference>
<gene>
    <name evidence="1" type="ORF">DEO72_LG10g1302</name>
</gene>
<protein>
    <submittedName>
        <fullName evidence="1">Uncharacterized protein</fullName>
    </submittedName>
</protein>